<feature type="domain" description="Response regulatory" evidence="3">
    <location>
        <begin position="4"/>
        <end position="118"/>
    </location>
</feature>
<dbReference type="GO" id="GO:0000160">
    <property type="term" value="P:phosphorelay signal transduction system"/>
    <property type="evidence" value="ECO:0007669"/>
    <property type="project" value="InterPro"/>
</dbReference>
<reference evidence="4 5" key="1">
    <citation type="submission" date="2020-04" db="EMBL/GenBank/DDBJ databases">
        <title>Flammeovirga sp. SR4, a novel species isolated from seawater.</title>
        <authorList>
            <person name="Wang X."/>
        </authorList>
    </citation>
    <scope>NUCLEOTIDE SEQUENCE [LARGE SCALE GENOMIC DNA]</scope>
    <source>
        <strain evidence="4 5">ATCC 23126</strain>
    </source>
</reference>
<dbReference type="SMART" id="SM00448">
    <property type="entry name" value="REC"/>
    <property type="match status" value="1"/>
</dbReference>
<evidence type="ECO:0000259" key="3">
    <source>
        <dbReference type="PROSITE" id="PS50110"/>
    </source>
</evidence>
<accession>A0A7X9RRM0</accession>
<dbReference type="Proteomes" id="UP000576082">
    <property type="component" value="Unassembled WGS sequence"/>
</dbReference>
<evidence type="ECO:0000313" key="5">
    <source>
        <dbReference type="Proteomes" id="UP000576082"/>
    </source>
</evidence>
<dbReference type="InterPro" id="IPR050595">
    <property type="entry name" value="Bact_response_regulator"/>
</dbReference>
<dbReference type="EMBL" id="JABANE010000018">
    <property type="protein sequence ID" value="NME68028.1"/>
    <property type="molecule type" value="Genomic_DNA"/>
</dbReference>
<evidence type="ECO:0000313" key="4">
    <source>
        <dbReference type="EMBL" id="NME68028.1"/>
    </source>
</evidence>
<name>A0A7X9RRM0_9BACT</name>
<organism evidence="4 5">
    <name type="scientific">Flammeovirga aprica JL-4</name>
    <dbReference type="NCBI Taxonomy" id="694437"/>
    <lineage>
        <taxon>Bacteria</taxon>
        <taxon>Pseudomonadati</taxon>
        <taxon>Bacteroidota</taxon>
        <taxon>Cytophagia</taxon>
        <taxon>Cytophagales</taxon>
        <taxon>Flammeovirgaceae</taxon>
        <taxon>Flammeovirga</taxon>
    </lineage>
</organism>
<dbReference type="InterPro" id="IPR011006">
    <property type="entry name" value="CheY-like_superfamily"/>
</dbReference>
<sequence>MRKSILVVDDDLFIRDIASHVLGVDNNVLLAHDMINARNILHNEHIDLILLDIKLEKETSESLFKIIHHKKEKEIPVIVFSSNQDPGIKDNYIDMGIADYIQKPFNLNDLEVRIKDVLIMDSPPKMQKKKKASHFKNWFLRLIKIKRYNKDEVC</sequence>
<keyword evidence="5" id="KW-1185">Reference proteome</keyword>
<dbReference type="InterPro" id="IPR001789">
    <property type="entry name" value="Sig_transdc_resp-reg_receiver"/>
</dbReference>
<dbReference type="Pfam" id="PF00072">
    <property type="entry name" value="Response_reg"/>
    <property type="match status" value="1"/>
</dbReference>
<feature type="modified residue" description="4-aspartylphosphate" evidence="2">
    <location>
        <position position="52"/>
    </location>
</feature>
<keyword evidence="1 2" id="KW-0597">Phosphoprotein</keyword>
<dbReference type="PANTHER" id="PTHR44591:SF3">
    <property type="entry name" value="RESPONSE REGULATORY DOMAIN-CONTAINING PROTEIN"/>
    <property type="match status" value="1"/>
</dbReference>
<dbReference type="AlphaFoldDB" id="A0A7X9RRM0"/>
<dbReference type="SUPFAM" id="SSF52172">
    <property type="entry name" value="CheY-like"/>
    <property type="match status" value="1"/>
</dbReference>
<proteinExistence type="predicted"/>
<dbReference type="PROSITE" id="PS50110">
    <property type="entry name" value="RESPONSE_REGULATORY"/>
    <property type="match status" value="1"/>
</dbReference>
<protein>
    <submittedName>
        <fullName evidence="4">Response regulator</fullName>
    </submittedName>
</protein>
<dbReference type="RefSeq" id="WP_169656343.1">
    <property type="nucleotide sequence ID" value="NZ_JABANE010000018.1"/>
</dbReference>
<evidence type="ECO:0000256" key="1">
    <source>
        <dbReference type="ARBA" id="ARBA00022553"/>
    </source>
</evidence>
<dbReference type="Gene3D" id="3.40.50.2300">
    <property type="match status" value="1"/>
</dbReference>
<comment type="caution">
    <text evidence="4">The sequence shown here is derived from an EMBL/GenBank/DDBJ whole genome shotgun (WGS) entry which is preliminary data.</text>
</comment>
<evidence type="ECO:0000256" key="2">
    <source>
        <dbReference type="PROSITE-ProRule" id="PRU00169"/>
    </source>
</evidence>
<dbReference type="PANTHER" id="PTHR44591">
    <property type="entry name" value="STRESS RESPONSE REGULATOR PROTEIN 1"/>
    <property type="match status" value="1"/>
</dbReference>
<gene>
    <name evidence="4" type="ORF">HHU12_08660</name>
</gene>